<feature type="domain" description="RACo linker region" evidence="1">
    <location>
        <begin position="2"/>
        <end position="46"/>
    </location>
</feature>
<dbReference type="EMBL" id="CTRP01000014">
    <property type="protein sequence ID" value="CQR74424.1"/>
    <property type="molecule type" value="Genomic_DNA"/>
</dbReference>
<evidence type="ECO:0000313" key="3">
    <source>
        <dbReference type="Proteomes" id="UP000049855"/>
    </source>
</evidence>
<dbReference type="InterPro" id="IPR040506">
    <property type="entry name" value="RACo_linker"/>
</dbReference>
<name>A0A0U1L6B1_9FIRM</name>
<dbReference type="AlphaFoldDB" id="A0A0U1L6B1"/>
<dbReference type="Pfam" id="PF17650">
    <property type="entry name" value="RACo_linker"/>
    <property type="match status" value="1"/>
</dbReference>
<organism evidence="2 3">
    <name type="scientific">Sporomusa ovata</name>
    <dbReference type="NCBI Taxonomy" id="2378"/>
    <lineage>
        <taxon>Bacteria</taxon>
        <taxon>Bacillati</taxon>
        <taxon>Bacillota</taxon>
        <taxon>Negativicutes</taxon>
        <taxon>Selenomonadales</taxon>
        <taxon>Sporomusaceae</taxon>
        <taxon>Sporomusa</taxon>
    </lineage>
</organism>
<dbReference type="Gene3D" id="3.10.20.880">
    <property type="match status" value="1"/>
</dbReference>
<keyword evidence="3" id="KW-1185">Reference proteome</keyword>
<reference evidence="3" key="1">
    <citation type="submission" date="2015-03" db="EMBL/GenBank/DDBJ databases">
        <authorList>
            <person name="Nijsse Bart"/>
        </authorList>
    </citation>
    <scope>NUCLEOTIDE SEQUENCE [LARGE SCALE GENOMIC DNA]</scope>
</reference>
<evidence type="ECO:0000259" key="1">
    <source>
        <dbReference type="Pfam" id="PF17650"/>
    </source>
</evidence>
<proteinExistence type="predicted"/>
<accession>A0A0U1L6B1</accession>
<evidence type="ECO:0000313" key="2">
    <source>
        <dbReference type="EMBL" id="CQR74424.1"/>
    </source>
</evidence>
<protein>
    <submittedName>
        <fullName evidence="2">Acetyl-CoA synthase corrinoid activation protein</fullName>
    </submittedName>
</protein>
<gene>
    <name evidence="2" type="ORF">SpAn4DRAFT_0886</name>
</gene>
<dbReference type="Proteomes" id="UP000049855">
    <property type="component" value="Unassembled WGS sequence"/>
</dbReference>
<sequence>MDINVPLSLLRNLGDMIRGENFKISVLLSEVSSKAEILAIEPGHRHQPLYGIAVDRNKPQTHPLGTLHSNREFLSGG</sequence>